<name>A0ABU4VCF4_9PSEU</name>
<organism evidence="1 2">
    <name type="scientific">Lentzea sokolovensis</name>
    <dbReference type="NCBI Taxonomy" id="3095429"/>
    <lineage>
        <taxon>Bacteria</taxon>
        <taxon>Bacillati</taxon>
        <taxon>Actinomycetota</taxon>
        <taxon>Actinomycetes</taxon>
        <taxon>Pseudonocardiales</taxon>
        <taxon>Pseudonocardiaceae</taxon>
        <taxon>Lentzea</taxon>
    </lineage>
</organism>
<protein>
    <submittedName>
        <fullName evidence="1">Uncharacterized protein</fullName>
    </submittedName>
</protein>
<dbReference type="EMBL" id="JAXAVU010000018">
    <property type="protein sequence ID" value="MDX8149481.1"/>
    <property type="molecule type" value="Genomic_DNA"/>
</dbReference>
<sequence>MFEQAARPNETQMVHDPLPTAPCTVVWSKGHAYVLDGLRCRWEGVDERNRPRLFTGAELARRGWSRRR</sequence>
<keyword evidence="2" id="KW-1185">Reference proteome</keyword>
<dbReference type="RefSeq" id="WP_319981463.1">
    <property type="nucleotide sequence ID" value="NZ_JAXAVU010000018.1"/>
</dbReference>
<proteinExistence type="predicted"/>
<gene>
    <name evidence="1" type="ORF">SK854_45675</name>
</gene>
<evidence type="ECO:0000313" key="1">
    <source>
        <dbReference type="EMBL" id="MDX8149481.1"/>
    </source>
</evidence>
<reference evidence="1 2" key="1">
    <citation type="submission" date="2023-11" db="EMBL/GenBank/DDBJ databases">
        <title>Lentzea sokolovensis, sp. nov., Lentzea kristufkii, sp. nov., and Lentzea miocenensis, sp. nov., rare actinobacteria from Sokolov Coal Basin, Miocene lacustrine sediment, Czech Republic.</title>
        <authorList>
            <person name="Lara A."/>
            <person name="Kotroba L."/>
            <person name="Nouioui I."/>
            <person name="Neumann-Schaal M."/>
            <person name="Mast Y."/>
            <person name="Chronakova A."/>
        </authorList>
    </citation>
    <scope>NUCLEOTIDE SEQUENCE [LARGE SCALE GENOMIC DNA]</scope>
    <source>
        <strain evidence="1 2">BCCO 10_0061</strain>
    </source>
</reference>
<reference evidence="1 2" key="2">
    <citation type="submission" date="2023-11" db="EMBL/GenBank/DDBJ databases">
        <authorList>
            <person name="Lara A.C."/>
            <person name="Chronakova A."/>
        </authorList>
    </citation>
    <scope>NUCLEOTIDE SEQUENCE [LARGE SCALE GENOMIC DNA]</scope>
    <source>
        <strain evidence="1 2">BCCO 10_0061</strain>
    </source>
</reference>
<evidence type="ECO:0000313" key="2">
    <source>
        <dbReference type="Proteomes" id="UP001285352"/>
    </source>
</evidence>
<dbReference type="Proteomes" id="UP001285352">
    <property type="component" value="Unassembled WGS sequence"/>
</dbReference>
<accession>A0ABU4VCF4</accession>
<comment type="caution">
    <text evidence="1">The sequence shown here is derived from an EMBL/GenBank/DDBJ whole genome shotgun (WGS) entry which is preliminary data.</text>
</comment>